<evidence type="ECO:0000313" key="2">
    <source>
        <dbReference type="EMBL" id="NEK56870.1"/>
    </source>
</evidence>
<dbReference type="Gene3D" id="3.10.129.10">
    <property type="entry name" value="Hotdog Thioesterase"/>
    <property type="match status" value="2"/>
</dbReference>
<dbReference type="SUPFAM" id="SSF54637">
    <property type="entry name" value="Thioesterase/thiol ester dehydrase-isomerase"/>
    <property type="match status" value="1"/>
</dbReference>
<dbReference type="Proteomes" id="UP000470246">
    <property type="component" value="Unassembled WGS sequence"/>
</dbReference>
<reference evidence="2 3" key="1">
    <citation type="submission" date="2020-02" db="EMBL/GenBank/DDBJ databases">
        <title>Geodermatophilus sabuli CPCC 205279 I12A-02694.</title>
        <authorList>
            <person name="Jiang Z."/>
        </authorList>
    </citation>
    <scope>NUCLEOTIDE SEQUENCE [LARGE SCALE GENOMIC DNA]</scope>
    <source>
        <strain evidence="2 3">I12A-02694</strain>
    </source>
</reference>
<dbReference type="PANTHER" id="PTHR28152:SF1">
    <property type="entry name" value="HYDROXYACYL-THIOESTER DEHYDRATASE TYPE 2, MITOCHONDRIAL"/>
    <property type="match status" value="1"/>
</dbReference>
<dbReference type="InterPro" id="IPR052741">
    <property type="entry name" value="Mitochondrial_HTD2"/>
</dbReference>
<feature type="region of interest" description="Disordered" evidence="1">
    <location>
        <begin position="1"/>
        <end position="36"/>
    </location>
</feature>
<name>A0A7K3VWW7_9ACTN</name>
<dbReference type="InterPro" id="IPR029069">
    <property type="entry name" value="HotDog_dom_sf"/>
</dbReference>
<accession>A0A7K3VWW7</accession>
<feature type="compositionally biased region" description="Basic and acidic residues" evidence="1">
    <location>
        <begin position="9"/>
        <end position="19"/>
    </location>
</feature>
<dbReference type="EMBL" id="JAAGWF010000004">
    <property type="protein sequence ID" value="NEK56870.1"/>
    <property type="molecule type" value="Genomic_DNA"/>
</dbReference>
<dbReference type="RefSeq" id="WP_163480068.1">
    <property type="nucleotide sequence ID" value="NZ_JAAGWF010000004.1"/>
</dbReference>
<evidence type="ECO:0000313" key="3">
    <source>
        <dbReference type="Proteomes" id="UP000470246"/>
    </source>
</evidence>
<sequence length="313" mass="33893">MSDPSPITGRHDPPGRERPVIPTRVPDAAQERTADPVRRAGTVDEFHTRALAGLLGVAPQPLLDGGVLPPMWHLVHLLEASPQSDLGPDGHSLSGLPSPPVPGSRRMFAGGRTVHHHGLEIGAPALRTSRIVESVTKSGRSGRLTFVTVRHDITQSGRLCVVDEQDIVYKPEPPADGGVPHLEPEGDLPAPGAGSGRLELSVDPVLLFRFSALTYNAHRIHYDKEYAAHEGYPSLVIHGPLQIILAAEVLRRSGLRLHERRFAYRLLSPAVGSQRLSAYRVPPDPTGDRGVLDSVEVWAARQGLVSRGRLEEI</sequence>
<feature type="region of interest" description="Disordered" evidence="1">
    <location>
        <begin position="172"/>
        <end position="194"/>
    </location>
</feature>
<protein>
    <submittedName>
        <fullName evidence="2">Mesaconyl-C4 CoA hydratase</fullName>
    </submittedName>
</protein>
<keyword evidence="3" id="KW-1185">Reference proteome</keyword>
<dbReference type="AlphaFoldDB" id="A0A7K3VWW7"/>
<comment type="caution">
    <text evidence="2">The sequence shown here is derived from an EMBL/GenBank/DDBJ whole genome shotgun (WGS) entry which is preliminary data.</text>
</comment>
<proteinExistence type="predicted"/>
<gene>
    <name evidence="2" type="ORF">GCU56_03160</name>
</gene>
<dbReference type="PANTHER" id="PTHR28152">
    <property type="entry name" value="HYDROXYACYL-THIOESTER DEHYDRATASE TYPE 2, MITOCHONDRIAL"/>
    <property type="match status" value="1"/>
</dbReference>
<organism evidence="2 3">
    <name type="scientific">Geodermatophilus sabuli</name>
    <dbReference type="NCBI Taxonomy" id="1564158"/>
    <lineage>
        <taxon>Bacteria</taxon>
        <taxon>Bacillati</taxon>
        <taxon>Actinomycetota</taxon>
        <taxon>Actinomycetes</taxon>
        <taxon>Geodermatophilales</taxon>
        <taxon>Geodermatophilaceae</taxon>
        <taxon>Geodermatophilus</taxon>
    </lineage>
</organism>
<dbReference type="GO" id="GO:0019171">
    <property type="term" value="F:(3R)-hydroxyacyl-[acyl-carrier-protein] dehydratase activity"/>
    <property type="evidence" value="ECO:0007669"/>
    <property type="project" value="TreeGrafter"/>
</dbReference>
<evidence type="ECO:0000256" key="1">
    <source>
        <dbReference type="SAM" id="MobiDB-lite"/>
    </source>
</evidence>